<evidence type="ECO:0000313" key="2">
    <source>
        <dbReference type="EMBL" id="KPY11228.1"/>
    </source>
</evidence>
<name>A0ABD4BB11_PSESH</name>
<organism evidence="2 3">
    <name type="scientific">Pseudomonas savastanoi pv. phaseolicola</name>
    <name type="common">Pseudomonas syringae pv. phaseolicola</name>
    <dbReference type="NCBI Taxonomy" id="319"/>
    <lineage>
        <taxon>Bacteria</taxon>
        <taxon>Pseudomonadati</taxon>
        <taxon>Pseudomonadota</taxon>
        <taxon>Gammaproteobacteria</taxon>
        <taxon>Pseudomonadales</taxon>
        <taxon>Pseudomonadaceae</taxon>
        <taxon>Pseudomonas</taxon>
    </lineage>
</organism>
<evidence type="ECO:0000259" key="1">
    <source>
        <dbReference type="Pfam" id="PF13274"/>
    </source>
</evidence>
<feature type="domain" description="Antitoxin SocA-like Panacea" evidence="1">
    <location>
        <begin position="28"/>
        <end position="137"/>
    </location>
</feature>
<comment type="caution">
    <text evidence="2">The sequence shown here is derived from an EMBL/GenBank/DDBJ whole genome shotgun (WGS) entry which is preliminary data.</text>
</comment>
<accession>A0ABD4BB11</accession>
<dbReference type="Proteomes" id="UP000050396">
    <property type="component" value="Unassembled WGS sequence"/>
</dbReference>
<gene>
    <name evidence="2" type="ORF">ALO55_01370</name>
</gene>
<protein>
    <recommendedName>
        <fullName evidence="1">Antitoxin SocA-like Panacea domain-containing protein</fullName>
    </recommendedName>
</protein>
<dbReference type="AlphaFoldDB" id="A0ABD4BB11"/>
<dbReference type="Pfam" id="PF13274">
    <property type="entry name" value="SocA_Panacea"/>
    <property type="match status" value="1"/>
</dbReference>
<dbReference type="EMBL" id="LJQZ01000252">
    <property type="protein sequence ID" value="KPY11228.1"/>
    <property type="molecule type" value="Genomic_DNA"/>
</dbReference>
<reference evidence="2 3" key="1">
    <citation type="submission" date="2015-09" db="EMBL/GenBank/DDBJ databases">
        <title>Genome announcement of multiple Pseudomonas syringae strains.</title>
        <authorList>
            <person name="Thakur S."/>
            <person name="Wang P.W."/>
            <person name="Gong Y."/>
            <person name="Weir B.S."/>
            <person name="Guttman D.S."/>
        </authorList>
    </citation>
    <scope>NUCLEOTIDE SEQUENCE [LARGE SCALE GENOMIC DNA]</scope>
    <source>
        <strain evidence="2 3">ICMP2740</strain>
    </source>
</reference>
<evidence type="ECO:0000313" key="3">
    <source>
        <dbReference type="Proteomes" id="UP000050396"/>
    </source>
</evidence>
<sequence>MIFSEQKVAQMAAFFLARREAPMAHIKLMKLLYLADRLSMERYDAPMSDDSQCNMKNGPILSATLDLMNGSRSSDAWSALISPIRNNEVTLQRDFAWDELDELSRADLAILEEVFANFGQLKRWELVDYVHTLPEWENPGSSSKPIDSEVTFKSFGLTKVQAHEKVSMLQTRKLLGQKLAEMS</sequence>
<dbReference type="RefSeq" id="WP_011169827.1">
    <property type="nucleotide sequence ID" value="NZ_CP166925.2"/>
</dbReference>
<dbReference type="InterPro" id="IPR025272">
    <property type="entry name" value="SocA_Panacea"/>
</dbReference>
<proteinExistence type="predicted"/>